<protein>
    <recommendedName>
        <fullName evidence="3">Lipoprotein</fullName>
    </recommendedName>
</protein>
<sequence>MNIKKFVYMFIICQSISGCGLAQKVELDKQYKEQKKEAALSTAGMKALEYVLEDDKITASEGGKSLCQGGCSLKDVIDKANNNTLGITAFYVAMHDYKGQTPSLYKIEDPSVRNSTMAEILNQFAAVFGSSILSDSDHISDLYRDFSKEREFFGLNNVGELDFKKSVAELYKRRSDLVVSISSLRDQARYNAKRIESKKMADYDEANPEVAVTDIGDAIPIEKSPALRRAFNSMPFVTRSPNSTDSRQVYARIGSYKLTLNQIELSTKELITECQRISAYSGLEIENPCINQVGNGLSNFASIIKNKSIPDLTKNTALGEATFGRIIDFDHAARLAKMHQEMCSRKNNSGYAAMVTVATPCSGHGDVLYISVAEKAGLL</sequence>
<evidence type="ECO:0000313" key="1">
    <source>
        <dbReference type="EMBL" id="QDL31320.1"/>
    </source>
</evidence>
<accession>A0A515CTA4</accession>
<dbReference type="Proteomes" id="UP000317572">
    <property type="component" value="Chromosome"/>
</dbReference>
<name>A0A515CTA4_SERLI</name>
<proteinExistence type="predicted"/>
<dbReference type="AlphaFoldDB" id="A0A515CTA4"/>
<dbReference type="EMBL" id="CP033893">
    <property type="protein sequence ID" value="QDL31320.1"/>
    <property type="molecule type" value="Genomic_DNA"/>
</dbReference>
<evidence type="ECO:0008006" key="3">
    <source>
        <dbReference type="Google" id="ProtNLM"/>
    </source>
</evidence>
<organism evidence="1 2">
    <name type="scientific">Serratia liquefaciens</name>
    <dbReference type="NCBI Taxonomy" id="614"/>
    <lineage>
        <taxon>Bacteria</taxon>
        <taxon>Pseudomonadati</taxon>
        <taxon>Pseudomonadota</taxon>
        <taxon>Gammaproteobacteria</taxon>
        <taxon>Enterobacterales</taxon>
        <taxon>Yersiniaceae</taxon>
        <taxon>Serratia</taxon>
    </lineage>
</organism>
<dbReference type="PROSITE" id="PS51257">
    <property type="entry name" value="PROKAR_LIPOPROTEIN"/>
    <property type="match status" value="1"/>
</dbReference>
<reference evidence="1 2" key="1">
    <citation type="submission" date="2018-11" db="EMBL/GenBank/DDBJ databases">
        <title>The first complete genome of Serratia liquefaciens isolated from metalophyte plant revel distinctness adaptive mechanisms in an extreme habitat.</title>
        <authorList>
            <person name="Caneschi W.L."/>
            <person name="Sanchez A.B."/>
            <person name="Felestrino E.B."/>
            <person name="Assis R.A.B."/>
            <person name="Lemes C.G.C."/>
            <person name="Cordeiro I.F."/>
            <person name="Fonseca N.P."/>
            <person name="Villa M."/>
            <person name="Vieira I.T."/>
            <person name="Moraes L.A."/>
            <person name="Kamino L.H.Y."/>
            <person name="do Carmo F."/>
            <person name="Garcia C.M."/>
            <person name="Almeida N.F."/>
            <person name="Silva R.S."/>
            <person name="Ferro J.A."/>
            <person name="Ferro M.I.T."/>
            <person name="Varani A.M."/>
            <person name="Ferreira R.M."/>
            <person name="dos Santos V.L."/>
            <person name="Silva U.C."/>
            <person name="Setubal J.C."/>
            <person name="Moreira L.M."/>
        </authorList>
    </citation>
    <scope>NUCLEOTIDE SEQUENCE [LARGE SCALE GENOMIC DNA]</scope>
    <source>
        <strain evidence="1 2">FG3</strain>
    </source>
</reference>
<dbReference type="RefSeq" id="WP_142814905.1">
    <property type="nucleotide sequence ID" value="NZ_CP033893.1"/>
</dbReference>
<gene>
    <name evidence="1" type="ORF">EGO53_05785</name>
</gene>
<evidence type="ECO:0000313" key="2">
    <source>
        <dbReference type="Proteomes" id="UP000317572"/>
    </source>
</evidence>